<protein>
    <submittedName>
        <fullName evidence="1">Uncharacterized protein</fullName>
    </submittedName>
</protein>
<evidence type="ECO:0000313" key="2">
    <source>
        <dbReference type="Proteomes" id="UP000001449"/>
    </source>
</evidence>
<dbReference type="EMBL" id="CM000642">
    <property type="protein sequence ID" value="EED91825.1"/>
    <property type="molecule type" value="Genomic_DNA"/>
</dbReference>
<dbReference type="GeneID" id="7447280"/>
<gene>
    <name evidence="1" type="ORF">THAPSDRAFT_5053</name>
</gene>
<dbReference type="eggNOG" id="ENOG502SCUY">
    <property type="taxonomic scope" value="Eukaryota"/>
</dbReference>
<accession>B8C1U4</accession>
<reference evidence="1 2" key="2">
    <citation type="journal article" date="2008" name="Nature">
        <title>The Phaeodactylum genome reveals the evolutionary history of diatom genomes.</title>
        <authorList>
            <person name="Bowler C."/>
            <person name="Allen A.E."/>
            <person name="Badger J.H."/>
            <person name="Grimwood J."/>
            <person name="Jabbari K."/>
            <person name="Kuo A."/>
            <person name="Maheswari U."/>
            <person name="Martens C."/>
            <person name="Maumus F."/>
            <person name="Otillar R.P."/>
            <person name="Rayko E."/>
            <person name="Salamov A."/>
            <person name="Vandepoele K."/>
            <person name="Beszteri B."/>
            <person name="Gruber A."/>
            <person name="Heijde M."/>
            <person name="Katinka M."/>
            <person name="Mock T."/>
            <person name="Valentin K."/>
            <person name="Verret F."/>
            <person name="Berges J.A."/>
            <person name="Brownlee C."/>
            <person name="Cadoret J.P."/>
            <person name="Chiovitti A."/>
            <person name="Choi C.J."/>
            <person name="Coesel S."/>
            <person name="De Martino A."/>
            <person name="Detter J.C."/>
            <person name="Durkin C."/>
            <person name="Falciatore A."/>
            <person name="Fournet J."/>
            <person name="Haruta M."/>
            <person name="Huysman M.J."/>
            <person name="Jenkins B.D."/>
            <person name="Jiroutova K."/>
            <person name="Jorgensen R.E."/>
            <person name="Joubert Y."/>
            <person name="Kaplan A."/>
            <person name="Kroger N."/>
            <person name="Kroth P.G."/>
            <person name="La Roche J."/>
            <person name="Lindquist E."/>
            <person name="Lommer M."/>
            <person name="Martin-Jezequel V."/>
            <person name="Lopez P.J."/>
            <person name="Lucas S."/>
            <person name="Mangogna M."/>
            <person name="McGinnis K."/>
            <person name="Medlin L.K."/>
            <person name="Montsant A."/>
            <person name="Oudot-Le Secq M.P."/>
            <person name="Napoli C."/>
            <person name="Obornik M."/>
            <person name="Parker M.S."/>
            <person name="Petit J.L."/>
            <person name="Porcel B.M."/>
            <person name="Poulsen N."/>
            <person name="Robison M."/>
            <person name="Rychlewski L."/>
            <person name="Rynearson T.A."/>
            <person name="Schmutz J."/>
            <person name="Shapiro H."/>
            <person name="Siaut M."/>
            <person name="Stanley M."/>
            <person name="Sussman M.R."/>
            <person name="Taylor A.R."/>
            <person name="Vardi A."/>
            <person name="von Dassow P."/>
            <person name="Vyverman W."/>
            <person name="Willis A."/>
            <person name="Wyrwicz L.S."/>
            <person name="Rokhsar D.S."/>
            <person name="Weissenbach J."/>
            <person name="Armbrust E.V."/>
            <person name="Green B.R."/>
            <person name="Van de Peer Y."/>
            <person name="Grigoriev I.V."/>
        </authorList>
    </citation>
    <scope>NUCLEOTIDE SEQUENCE [LARGE SCALE GENOMIC DNA]</scope>
    <source>
        <strain evidence="1 2">CCMP1335</strain>
    </source>
</reference>
<dbReference type="PaxDb" id="35128-Thaps5053"/>
<sequence length="292" mass="33438">MKEIRDEREGEVARARDVCAGWDWNVDDETTASNQDIIEYAHCIWDTIMDESLLLDHSLESDTTEEQSQEGGIISLPQLMHLGIDQVLIESKLVPDVKELETLVRRVALEEDAEMDERQGNRRDITMDSVQEDAKYLELTFVSFMRMLHECTSSTSHNGGQTFLISLFQRMEQQSRNQRDESNKDKDTSILLASKAIHSGNSNTCKNRQKNSDRFNEYVSTFRIWEQKFISKDTSTDGKEKLPSRRLDILRGCFVGARNAKVVAALKIVYMDYAALRLAGDLIFRLMSKIVG</sequence>
<dbReference type="AlphaFoldDB" id="B8C1U4"/>
<dbReference type="HOGENOM" id="CLU_954699_0_0_1"/>
<dbReference type="InParanoid" id="B8C1U4"/>
<keyword evidence="2" id="KW-1185">Reference proteome</keyword>
<dbReference type="RefSeq" id="XP_002290073.1">
    <property type="nucleotide sequence ID" value="XM_002290037.1"/>
</dbReference>
<name>B8C1U4_THAPS</name>
<proteinExistence type="predicted"/>
<dbReference type="KEGG" id="tps:THAPSDRAFT_5053"/>
<evidence type="ECO:0000313" key="1">
    <source>
        <dbReference type="EMBL" id="EED91825.1"/>
    </source>
</evidence>
<dbReference type="Proteomes" id="UP000001449">
    <property type="component" value="Chromosome 5"/>
</dbReference>
<organism evidence="1 2">
    <name type="scientific">Thalassiosira pseudonana</name>
    <name type="common">Marine diatom</name>
    <name type="synonym">Cyclotella nana</name>
    <dbReference type="NCBI Taxonomy" id="35128"/>
    <lineage>
        <taxon>Eukaryota</taxon>
        <taxon>Sar</taxon>
        <taxon>Stramenopiles</taxon>
        <taxon>Ochrophyta</taxon>
        <taxon>Bacillariophyta</taxon>
        <taxon>Coscinodiscophyceae</taxon>
        <taxon>Thalassiosirophycidae</taxon>
        <taxon>Thalassiosirales</taxon>
        <taxon>Thalassiosiraceae</taxon>
        <taxon>Thalassiosira</taxon>
    </lineage>
</organism>
<reference evidence="1 2" key="1">
    <citation type="journal article" date="2004" name="Science">
        <title>The genome of the diatom Thalassiosira pseudonana: ecology, evolution, and metabolism.</title>
        <authorList>
            <person name="Armbrust E.V."/>
            <person name="Berges J.A."/>
            <person name="Bowler C."/>
            <person name="Green B.R."/>
            <person name="Martinez D."/>
            <person name="Putnam N.H."/>
            <person name="Zhou S."/>
            <person name="Allen A.E."/>
            <person name="Apt K.E."/>
            <person name="Bechner M."/>
            <person name="Brzezinski M.A."/>
            <person name="Chaal B.K."/>
            <person name="Chiovitti A."/>
            <person name="Davis A.K."/>
            <person name="Demarest M.S."/>
            <person name="Detter J.C."/>
            <person name="Glavina T."/>
            <person name="Goodstein D."/>
            <person name="Hadi M.Z."/>
            <person name="Hellsten U."/>
            <person name="Hildebrand M."/>
            <person name="Jenkins B.D."/>
            <person name="Jurka J."/>
            <person name="Kapitonov V.V."/>
            <person name="Kroger N."/>
            <person name="Lau W.W."/>
            <person name="Lane T.W."/>
            <person name="Larimer F.W."/>
            <person name="Lippmeier J.C."/>
            <person name="Lucas S."/>
            <person name="Medina M."/>
            <person name="Montsant A."/>
            <person name="Obornik M."/>
            <person name="Parker M.S."/>
            <person name="Palenik B."/>
            <person name="Pazour G.J."/>
            <person name="Richardson P.M."/>
            <person name="Rynearson T.A."/>
            <person name="Saito M.A."/>
            <person name="Schwartz D.C."/>
            <person name="Thamatrakoln K."/>
            <person name="Valentin K."/>
            <person name="Vardi A."/>
            <person name="Wilkerson F.P."/>
            <person name="Rokhsar D.S."/>
        </authorList>
    </citation>
    <scope>NUCLEOTIDE SEQUENCE [LARGE SCALE GENOMIC DNA]</scope>
    <source>
        <strain evidence="1 2">CCMP1335</strain>
    </source>
</reference>